<dbReference type="Proteomes" id="UP000248142">
    <property type="component" value="Segment"/>
</dbReference>
<evidence type="ECO:0000313" key="2">
    <source>
        <dbReference type="Proteomes" id="UP000248142"/>
    </source>
</evidence>
<sequence>MAKTLIPTANAGMAGSQTDSFTTLELLHGDIPPVWTDFALLKQADVAALPARFIMRGCPVKFDPATRAITFLKLEAADEEANAILVHDIDLDSVKELEAQGVPTSVQLYRGGSFNTQAVAYAAQSGGATISGPAAEEAIRVAFETGTKHDIVVKAPAHRNLDL</sequence>
<accession>A0A2U7N2A6</accession>
<protein>
    <submittedName>
        <fullName evidence="1">Uncharacterized protein</fullName>
    </submittedName>
</protein>
<organism evidence="1 2">
    <name type="scientific">Pseudomonas phage PspYZU01</name>
    <dbReference type="NCBI Taxonomy" id="1983555"/>
    <lineage>
        <taxon>Viruses</taxon>
        <taxon>Duplodnaviria</taxon>
        <taxon>Heunggongvirae</taxon>
        <taxon>Uroviricota</taxon>
        <taxon>Caudoviricetes</taxon>
        <taxon>Casjensviridae</taxon>
        <taxon>Phobosvirus</taxon>
        <taxon>Phobosvirus PspYZU01</taxon>
    </lineage>
</organism>
<gene>
    <name evidence="1" type="ORF">PspYZU01_45</name>
</gene>
<proteinExistence type="predicted"/>
<name>A0A2U7N2A6_9CAUD</name>
<keyword evidence="2" id="KW-1185">Reference proteome</keyword>
<reference evidence="1 2" key="1">
    <citation type="submission" date="2017-04" db="EMBL/GenBank/DDBJ databases">
        <title>Isolation of lytic bacteriophages infecting Pseudomonas strains for biocontrol of fish and shrimp spoilage during chilled storage.</title>
        <authorList>
            <person name="Yang Z."/>
            <person name="Tao X."/>
            <person name="Gao L."/>
            <person name="Rao S."/>
        </authorList>
    </citation>
    <scope>NUCLEOTIDE SEQUENCE [LARGE SCALE GENOMIC DNA]</scope>
</reference>
<dbReference type="EMBL" id="KY971609">
    <property type="protein sequence ID" value="ASD51930.1"/>
    <property type="molecule type" value="Genomic_DNA"/>
</dbReference>
<evidence type="ECO:0000313" key="1">
    <source>
        <dbReference type="EMBL" id="ASD51930.1"/>
    </source>
</evidence>